<comment type="caution">
    <text evidence="6">The sequence shown here is derived from an EMBL/GenBank/DDBJ whole genome shotgun (WGS) entry which is preliminary data.</text>
</comment>
<organism evidence="6 7">
    <name type="scientific">Rheinheimera baltica</name>
    <dbReference type="NCBI Taxonomy" id="67576"/>
    <lineage>
        <taxon>Bacteria</taxon>
        <taxon>Pseudomonadati</taxon>
        <taxon>Pseudomonadota</taxon>
        <taxon>Gammaproteobacteria</taxon>
        <taxon>Chromatiales</taxon>
        <taxon>Chromatiaceae</taxon>
        <taxon>Rheinheimera</taxon>
    </lineage>
</organism>
<dbReference type="SUPFAM" id="SSF116734">
    <property type="entry name" value="DNA methylase specificity domain"/>
    <property type="match status" value="2"/>
</dbReference>
<dbReference type="RefSeq" id="WP_305973823.1">
    <property type="nucleotide sequence ID" value="NZ_JAPJDZ010000005.1"/>
</dbReference>
<evidence type="ECO:0000313" key="7">
    <source>
        <dbReference type="Proteomes" id="UP001231109"/>
    </source>
</evidence>
<proteinExistence type="inferred from homology"/>
<evidence type="ECO:0000256" key="2">
    <source>
        <dbReference type="ARBA" id="ARBA00022747"/>
    </source>
</evidence>
<keyword evidence="2" id="KW-0680">Restriction system</keyword>
<feature type="domain" description="Type I restriction modification DNA specificity" evidence="5">
    <location>
        <begin position="34"/>
        <end position="207"/>
    </location>
</feature>
<dbReference type="Pfam" id="PF01420">
    <property type="entry name" value="Methylase_S"/>
    <property type="match status" value="2"/>
</dbReference>
<dbReference type="GO" id="GO:0004519">
    <property type="term" value="F:endonuclease activity"/>
    <property type="evidence" value="ECO:0007669"/>
    <property type="project" value="UniProtKB-KW"/>
</dbReference>
<dbReference type="InterPro" id="IPR052021">
    <property type="entry name" value="Type-I_RS_S_subunit"/>
</dbReference>
<evidence type="ECO:0000256" key="4">
    <source>
        <dbReference type="SAM" id="MobiDB-lite"/>
    </source>
</evidence>
<keyword evidence="7" id="KW-1185">Reference proteome</keyword>
<keyword evidence="3" id="KW-0238">DNA-binding</keyword>
<dbReference type="Gene3D" id="3.90.220.20">
    <property type="entry name" value="DNA methylase specificity domains"/>
    <property type="match status" value="2"/>
</dbReference>
<dbReference type="InterPro" id="IPR000055">
    <property type="entry name" value="Restrct_endonuc_typeI_TRD"/>
</dbReference>
<dbReference type="EMBL" id="JAPJDZ010000005">
    <property type="protein sequence ID" value="MDP5134997.1"/>
    <property type="molecule type" value="Genomic_DNA"/>
</dbReference>
<feature type="region of interest" description="Disordered" evidence="4">
    <location>
        <begin position="1"/>
        <end position="25"/>
    </location>
</feature>
<name>A0ABT9HV44_9GAMM</name>
<dbReference type="PANTHER" id="PTHR30408:SF12">
    <property type="entry name" value="TYPE I RESTRICTION ENZYME MJAVIII SPECIFICITY SUBUNIT"/>
    <property type="match status" value="1"/>
</dbReference>
<dbReference type="Proteomes" id="UP001231109">
    <property type="component" value="Unassembled WGS sequence"/>
</dbReference>
<evidence type="ECO:0000313" key="6">
    <source>
        <dbReference type="EMBL" id="MDP5134997.1"/>
    </source>
</evidence>
<evidence type="ECO:0000256" key="1">
    <source>
        <dbReference type="ARBA" id="ARBA00010923"/>
    </source>
</evidence>
<evidence type="ECO:0000256" key="3">
    <source>
        <dbReference type="ARBA" id="ARBA00023125"/>
    </source>
</evidence>
<gene>
    <name evidence="6" type="ORF">ORJ04_03425</name>
</gene>
<comment type="similarity">
    <text evidence="1">Belongs to the type-I restriction system S methylase family.</text>
</comment>
<keyword evidence="6" id="KW-0378">Hydrolase</keyword>
<protein>
    <submittedName>
        <fullName evidence="6">Restriction endonuclease subunit S</fullName>
    </submittedName>
</protein>
<dbReference type="InterPro" id="IPR044946">
    <property type="entry name" value="Restrct_endonuc_typeI_TRD_sf"/>
</dbReference>
<dbReference type="PANTHER" id="PTHR30408">
    <property type="entry name" value="TYPE-1 RESTRICTION ENZYME ECOKI SPECIFICITY PROTEIN"/>
    <property type="match status" value="1"/>
</dbReference>
<keyword evidence="6" id="KW-0540">Nuclease</keyword>
<reference evidence="6 7" key="1">
    <citation type="submission" date="2022-11" db="EMBL/GenBank/DDBJ databases">
        <title>Viruses from the air-sea interface of a natural surface slick.</title>
        <authorList>
            <person name="Rahlff J."/>
            <person name="Holmfeldt K."/>
        </authorList>
    </citation>
    <scope>NUCLEOTIDE SEQUENCE [LARGE SCALE GENOMIC DNA]</scope>
    <source>
        <strain evidence="6 7">SMS4</strain>
    </source>
</reference>
<sequence>MSELLNSELNLGPHPQYPKSVKPGIPRLAQPKPGWKTYRIGELFEVINRPVSMEDEATYQLVTVKRARGGVCEREKLKGKQISVKSQFYVKSGDFLISKRQIVHGACGFVPEELDGAIVSNEYAVLHCKDKLLPRFLNYLMHTPYFQQTCFHSSIGVHVEKMIFKLEEWFRWRINIPSVQEQIFIADFLDNVDKKYAYLNFKLNLLEKYKFSISRKIFSQNLVFKSINSNNYPAWKTRKLKDFAKVHKGGGLSKNDTAVRGAYKCLLYGELFTKYKESITETSLYTNKEDGCLSKAGDILMPASDVTPYGLATASTIFLDNVRVGGDINIIRLSAGYNPVFFTYQIKSKRKEIIRLVTGTTVKHLYPKDILNISFFCPVEEEQEKIANFLSTFDRKIEAVEQQILKLERFKQGLLQQMFV</sequence>
<keyword evidence="6" id="KW-0255">Endonuclease</keyword>
<evidence type="ECO:0000259" key="5">
    <source>
        <dbReference type="Pfam" id="PF01420"/>
    </source>
</evidence>
<feature type="domain" description="Type I restriction modification DNA specificity" evidence="5">
    <location>
        <begin position="235"/>
        <end position="409"/>
    </location>
</feature>
<accession>A0ABT9HV44</accession>